<reference evidence="2" key="1">
    <citation type="submission" date="2020-10" db="EMBL/GenBank/DDBJ databases">
        <authorList>
            <person name="Gilroy R."/>
        </authorList>
    </citation>
    <scope>NUCLEOTIDE SEQUENCE</scope>
    <source>
        <strain evidence="2">B1-3475</strain>
    </source>
</reference>
<name>A0A9D9HK19_9BACT</name>
<feature type="domain" description="Glycosyltransferase 2-like" evidence="1">
    <location>
        <begin position="4"/>
        <end position="161"/>
    </location>
</feature>
<dbReference type="GO" id="GO:0016758">
    <property type="term" value="F:hexosyltransferase activity"/>
    <property type="evidence" value="ECO:0007669"/>
    <property type="project" value="UniProtKB-ARBA"/>
</dbReference>
<sequence length="258" mass="29499">MKISIITATYNSAETVKDTIESVLSQSYQDYEHLIIDGGSKDNTIDIVKSYEPRYGGRLRWISEKDHGIYDAMNKGIAMASGDVIGILNSDDFYTSPDVLKTIASTLESTGADAVYGDIHFVDDNDLTKCVRYYSSKGFRRWKMRIGWMPAHPSFYCRKSIYEKYGTFDISYKIGADFENLLRLIFVNRIRTVYIPLDCVTMRTGGASTSGLKSHKQILSDHQKAFKKNGVYSNVLFEGVRYAEKVWELFTQKLRRIF</sequence>
<reference evidence="2" key="2">
    <citation type="journal article" date="2021" name="PeerJ">
        <title>Extensive microbial diversity within the chicken gut microbiome revealed by metagenomics and culture.</title>
        <authorList>
            <person name="Gilroy R."/>
            <person name="Ravi A."/>
            <person name="Getino M."/>
            <person name="Pursley I."/>
            <person name="Horton D.L."/>
            <person name="Alikhan N.F."/>
            <person name="Baker D."/>
            <person name="Gharbi K."/>
            <person name="Hall N."/>
            <person name="Watson M."/>
            <person name="Adriaenssens E.M."/>
            <person name="Foster-Nyarko E."/>
            <person name="Jarju S."/>
            <person name="Secka A."/>
            <person name="Antonio M."/>
            <person name="Oren A."/>
            <person name="Chaudhuri R.R."/>
            <person name="La Ragione R."/>
            <person name="Hildebrand F."/>
            <person name="Pallen M.J."/>
        </authorList>
    </citation>
    <scope>NUCLEOTIDE SEQUENCE</scope>
    <source>
        <strain evidence="2">B1-3475</strain>
    </source>
</reference>
<dbReference type="SUPFAM" id="SSF53448">
    <property type="entry name" value="Nucleotide-diphospho-sugar transferases"/>
    <property type="match status" value="1"/>
</dbReference>
<organism evidence="2 3">
    <name type="scientific">Candidatus Cryptobacteroides intestinigallinarum</name>
    <dbReference type="NCBI Taxonomy" id="2840767"/>
    <lineage>
        <taxon>Bacteria</taxon>
        <taxon>Pseudomonadati</taxon>
        <taxon>Bacteroidota</taxon>
        <taxon>Bacteroidia</taxon>
        <taxon>Bacteroidales</taxon>
        <taxon>Candidatus Cryptobacteroides</taxon>
    </lineage>
</organism>
<dbReference type="EMBL" id="JADIMK010000022">
    <property type="protein sequence ID" value="MBO8455274.1"/>
    <property type="molecule type" value="Genomic_DNA"/>
</dbReference>
<evidence type="ECO:0000313" key="3">
    <source>
        <dbReference type="Proteomes" id="UP000823617"/>
    </source>
</evidence>
<evidence type="ECO:0000259" key="1">
    <source>
        <dbReference type="Pfam" id="PF00535"/>
    </source>
</evidence>
<dbReference type="AlphaFoldDB" id="A0A9D9HK19"/>
<protein>
    <submittedName>
        <fullName evidence="2">Glycosyltransferase</fullName>
    </submittedName>
</protein>
<dbReference type="PANTHER" id="PTHR22916:SF3">
    <property type="entry name" value="UDP-GLCNAC:BETAGAL BETA-1,3-N-ACETYLGLUCOSAMINYLTRANSFERASE-LIKE PROTEIN 1"/>
    <property type="match status" value="1"/>
</dbReference>
<accession>A0A9D9HK19</accession>
<dbReference type="Proteomes" id="UP000823617">
    <property type="component" value="Unassembled WGS sequence"/>
</dbReference>
<evidence type="ECO:0000313" key="2">
    <source>
        <dbReference type="EMBL" id="MBO8455274.1"/>
    </source>
</evidence>
<gene>
    <name evidence="2" type="ORF">IAC08_02575</name>
</gene>
<dbReference type="Pfam" id="PF00535">
    <property type="entry name" value="Glycos_transf_2"/>
    <property type="match status" value="1"/>
</dbReference>
<dbReference type="InterPro" id="IPR001173">
    <property type="entry name" value="Glyco_trans_2-like"/>
</dbReference>
<proteinExistence type="predicted"/>
<dbReference type="PANTHER" id="PTHR22916">
    <property type="entry name" value="GLYCOSYLTRANSFERASE"/>
    <property type="match status" value="1"/>
</dbReference>
<dbReference type="InterPro" id="IPR029044">
    <property type="entry name" value="Nucleotide-diphossugar_trans"/>
</dbReference>
<dbReference type="Gene3D" id="3.90.550.10">
    <property type="entry name" value="Spore Coat Polysaccharide Biosynthesis Protein SpsA, Chain A"/>
    <property type="match status" value="1"/>
</dbReference>
<comment type="caution">
    <text evidence="2">The sequence shown here is derived from an EMBL/GenBank/DDBJ whole genome shotgun (WGS) entry which is preliminary data.</text>
</comment>
<dbReference type="CDD" id="cd06433">
    <property type="entry name" value="GT_2_WfgS_like"/>
    <property type="match status" value="1"/>
</dbReference>